<proteinExistence type="inferred from homology"/>
<accession>S9V3J1</accession>
<feature type="compositionally biased region" description="Basic residues" evidence="6">
    <location>
        <begin position="193"/>
        <end position="205"/>
    </location>
</feature>
<dbReference type="FunFam" id="3.60.21.10:FF:000015">
    <property type="entry name" value="Vacuolar protein sorting-associated protein 29"/>
    <property type="match status" value="1"/>
</dbReference>
<evidence type="ECO:0000256" key="5">
    <source>
        <dbReference type="RuleBase" id="RU362040"/>
    </source>
</evidence>
<protein>
    <recommendedName>
        <fullName evidence="2 5">Vacuolar protein sorting-associated protein 29</fullName>
    </recommendedName>
</protein>
<keyword evidence="3" id="KW-0813">Transport</keyword>
<evidence type="ECO:0000313" key="10">
    <source>
        <dbReference type="Proteomes" id="UP000015354"/>
    </source>
</evidence>
<organism evidence="8 10">
    <name type="scientific">Strigomonas culicis</name>
    <dbReference type="NCBI Taxonomy" id="28005"/>
    <lineage>
        <taxon>Eukaryota</taxon>
        <taxon>Discoba</taxon>
        <taxon>Euglenozoa</taxon>
        <taxon>Kinetoplastea</taxon>
        <taxon>Metakinetoplastina</taxon>
        <taxon>Trypanosomatida</taxon>
        <taxon>Trypanosomatidae</taxon>
        <taxon>Strigomonadinae</taxon>
        <taxon>Strigomonas</taxon>
    </lineage>
</organism>
<reference evidence="8 10" key="1">
    <citation type="journal article" date="2013" name="PLoS ONE">
        <title>Predicting the Proteins of Angomonas deanei, Strigomonas culicis and Their Respective Endosymbionts Reveals New Aspects of the Trypanosomatidae Family.</title>
        <authorList>
            <person name="Motta M.C."/>
            <person name="Martins A.C."/>
            <person name="de Souza S.S."/>
            <person name="Catta-Preta C.M."/>
            <person name="Silva R."/>
            <person name="Klein C.C."/>
            <person name="de Almeida L.G."/>
            <person name="de Lima Cunha O."/>
            <person name="Ciapina L.P."/>
            <person name="Brocchi M."/>
            <person name="Colabardini A.C."/>
            <person name="de Araujo Lima B."/>
            <person name="Machado C.R."/>
            <person name="de Almeida Soares C.M."/>
            <person name="Probst C.M."/>
            <person name="de Menezes C.B."/>
            <person name="Thompson C.E."/>
            <person name="Bartholomeu D.C."/>
            <person name="Gradia D.F."/>
            <person name="Pavoni D.P."/>
            <person name="Grisard E.C."/>
            <person name="Fantinatti-Garboggini F."/>
            <person name="Marchini F.K."/>
            <person name="Rodrigues-Luiz G.F."/>
            <person name="Wagner G."/>
            <person name="Goldman G.H."/>
            <person name="Fietto J.L."/>
            <person name="Elias M.C."/>
            <person name="Goldman M.H."/>
            <person name="Sagot M.F."/>
            <person name="Pereira M."/>
            <person name="Stoco P.H."/>
            <person name="de Mendonca-Neto R.P."/>
            <person name="Teixeira S.M."/>
            <person name="Maciel T.E."/>
            <person name="de Oliveira Mendes T.A."/>
            <person name="Urmenyi T.P."/>
            <person name="de Souza W."/>
            <person name="Schenkman S."/>
            <person name="de Vasconcelos A.T."/>
        </authorList>
    </citation>
    <scope>NUCLEOTIDE SEQUENCE [LARGE SCALE GENOMIC DNA]</scope>
</reference>
<gene>
    <name evidence="9" type="ORF">STCU_05223</name>
    <name evidence="8" type="ORF">STCU_08517</name>
</gene>
<reference evidence="8" key="2">
    <citation type="submission" date="2013-03" db="EMBL/GenBank/DDBJ databases">
        <authorList>
            <person name="Motta M.C.M."/>
            <person name="Martins A.C.A."/>
            <person name="Preta C.M.C.C."/>
            <person name="Silva R."/>
            <person name="de Souza S.S."/>
            <person name="Klein C.C."/>
            <person name="de Almeida L.G.P."/>
            <person name="Cunha O.L."/>
            <person name="Colabardini A.C."/>
            <person name="Lima B.A."/>
            <person name="Machado C.R."/>
            <person name="Soares C.M.A."/>
            <person name="de Menezes C.B.A."/>
            <person name="Bartolomeu D.C."/>
            <person name="Grisard E.C."/>
            <person name="Fantinatti-Garboggini F."/>
            <person name="Rodrigues-Luiz G.F."/>
            <person name="Wagner G."/>
            <person name="Goldman G.H."/>
            <person name="Fietto J.L.R."/>
            <person name="Ciapina L.P."/>
            <person name="Brocchi M."/>
            <person name="Elias M.C."/>
            <person name="Goldman M.H.S."/>
            <person name="Sagot M.-F."/>
            <person name="Pereira M."/>
            <person name="Stoco P.H."/>
            <person name="Teixeira S.M.R."/>
            <person name="de Mendonca-Neto R.P."/>
            <person name="Maciel T.E.F."/>
            <person name="Mendes T.A.O."/>
            <person name="Urmenyi T.P."/>
            <person name="Teixeira M.M.G."/>
            <person name="de Camargo E.F.P."/>
            <person name="de Sousa W."/>
            <person name="Schenkman S."/>
            <person name="de Vasconcelos A.T.R."/>
        </authorList>
    </citation>
    <scope>NUCLEOTIDE SEQUENCE</scope>
</reference>
<evidence type="ECO:0000256" key="4">
    <source>
        <dbReference type="ARBA" id="ARBA00022927"/>
    </source>
</evidence>
<comment type="caution">
    <text evidence="8">The sequence shown here is derived from an EMBL/GenBank/DDBJ whole genome shotgun (WGS) entry which is preliminary data.</text>
</comment>
<keyword evidence="4" id="KW-0653">Protein transport</keyword>
<evidence type="ECO:0000313" key="8">
    <source>
        <dbReference type="EMBL" id="EPY21491.1"/>
    </source>
</evidence>
<dbReference type="Gene3D" id="3.60.21.10">
    <property type="match status" value="1"/>
</dbReference>
<evidence type="ECO:0000256" key="2">
    <source>
        <dbReference type="ARBA" id="ARBA00017767"/>
    </source>
</evidence>
<evidence type="ECO:0000256" key="3">
    <source>
        <dbReference type="ARBA" id="ARBA00022448"/>
    </source>
</evidence>
<keyword evidence="10" id="KW-1185">Reference proteome</keyword>
<dbReference type="PANTHER" id="PTHR11124">
    <property type="entry name" value="VACUOLAR SORTING PROTEIN VPS29"/>
    <property type="match status" value="1"/>
</dbReference>
<dbReference type="InterPro" id="IPR029052">
    <property type="entry name" value="Metallo-depent_PP-like"/>
</dbReference>
<dbReference type="EMBL" id="ATMH01005223">
    <property type="protein sequence ID" value="EPY28256.1"/>
    <property type="molecule type" value="Genomic_DNA"/>
</dbReference>
<evidence type="ECO:0000256" key="6">
    <source>
        <dbReference type="SAM" id="MobiDB-lite"/>
    </source>
</evidence>
<dbReference type="NCBIfam" id="TIGR00040">
    <property type="entry name" value="yfcE"/>
    <property type="match status" value="1"/>
</dbReference>
<dbReference type="SUPFAM" id="SSF56300">
    <property type="entry name" value="Metallo-dependent phosphatases"/>
    <property type="match status" value="1"/>
</dbReference>
<dbReference type="GO" id="GO:0031410">
    <property type="term" value="C:cytoplasmic vesicle"/>
    <property type="evidence" value="ECO:0007669"/>
    <property type="project" value="UniProtKB-ARBA"/>
</dbReference>
<dbReference type="EMBL" id="ATMH01008517">
    <property type="protein sequence ID" value="EPY21491.1"/>
    <property type="molecule type" value="Genomic_DNA"/>
</dbReference>
<evidence type="ECO:0000256" key="1">
    <source>
        <dbReference type="ARBA" id="ARBA00005945"/>
    </source>
</evidence>
<dbReference type="GO" id="GO:0015031">
    <property type="term" value="P:protein transport"/>
    <property type="evidence" value="ECO:0007669"/>
    <property type="project" value="UniProtKB-KW"/>
</dbReference>
<dbReference type="Proteomes" id="UP000015354">
    <property type="component" value="Unassembled WGS sequence"/>
</dbReference>
<dbReference type="InterPro" id="IPR024654">
    <property type="entry name" value="Calcineurin-like_PHP_lpxH"/>
</dbReference>
<dbReference type="OrthoDB" id="10258130at2759"/>
<comment type="similarity">
    <text evidence="1 5">Belongs to the VPS29 family.</text>
</comment>
<sequence length="205" mass="22633">MVLVLVIGDSHIPLRAAAIPEAFRQLFTPDRIQAVFITGNMCSVNTLNYYRTLASEVYVTRGNYDQDAGFDKCPEQVKVELEGVRIGMVHGHQVVPLGDKESLGVVQREMDVDLLISGATHVAKVHEFGGKLFVNPGSITGAFRGATDDIVPSFVLLDVKGKQVTVFTYTYVEEEEGANAEAPAPESEDHDRRLRIKKKQWSVES</sequence>
<evidence type="ECO:0000259" key="7">
    <source>
        <dbReference type="Pfam" id="PF12850"/>
    </source>
</evidence>
<dbReference type="Pfam" id="PF12850">
    <property type="entry name" value="Metallophos_2"/>
    <property type="match status" value="1"/>
</dbReference>
<dbReference type="AlphaFoldDB" id="S9V3J1"/>
<dbReference type="InterPro" id="IPR000979">
    <property type="entry name" value="Phosphodiesterase_MJ0936/Vps29"/>
</dbReference>
<feature type="region of interest" description="Disordered" evidence="6">
    <location>
        <begin position="176"/>
        <end position="205"/>
    </location>
</feature>
<name>S9V3J1_9TRYP</name>
<evidence type="ECO:0000313" key="9">
    <source>
        <dbReference type="EMBL" id="EPY28256.1"/>
    </source>
</evidence>
<feature type="domain" description="Calcineurin-like phosphoesterase" evidence="7">
    <location>
        <begin position="4"/>
        <end position="161"/>
    </location>
</feature>